<gene>
    <name evidence="4" type="ORF">DCO56_12660</name>
</gene>
<dbReference type="SUPFAM" id="SSF52172">
    <property type="entry name" value="CheY-like"/>
    <property type="match status" value="1"/>
</dbReference>
<dbReference type="GO" id="GO:0000156">
    <property type="term" value="F:phosphorelay response regulator activity"/>
    <property type="evidence" value="ECO:0007669"/>
    <property type="project" value="InterPro"/>
</dbReference>
<dbReference type="EMBL" id="QCXX01000003">
    <property type="protein sequence ID" value="PUV24205.1"/>
    <property type="molecule type" value="Genomic_DNA"/>
</dbReference>
<dbReference type="Proteomes" id="UP000250831">
    <property type="component" value="Unassembled WGS sequence"/>
</dbReference>
<evidence type="ECO:0000259" key="2">
    <source>
        <dbReference type="PROSITE" id="PS50110"/>
    </source>
</evidence>
<evidence type="ECO:0000256" key="1">
    <source>
        <dbReference type="PROSITE-ProRule" id="PRU00169"/>
    </source>
</evidence>
<evidence type="ECO:0000259" key="3">
    <source>
        <dbReference type="PROSITE" id="PS50930"/>
    </source>
</evidence>
<feature type="modified residue" description="4-aspartylphosphate" evidence="1">
    <location>
        <position position="55"/>
    </location>
</feature>
<reference evidence="4 5" key="1">
    <citation type="submission" date="2018-04" db="EMBL/GenBank/DDBJ databases">
        <title>Sphingobacterium sp. M46 Genome.</title>
        <authorList>
            <person name="Cheng J."/>
            <person name="Li Y."/>
        </authorList>
    </citation>
    <scope>NUCLEOTIDE SEQUENCE [LARGE SCALE GENOMIC DNA]</scope>
    <source>
        <strain evidence="4 5">M46</strain>
    </source>
</reference>
<proteinExistence type="predicted"/>
<dbReference type="OrthoDB" id="9787344at2"/>
<dbReference type="Gene3D" id="2.40.50.1020">
    <property type="entry name" value="LytTr DNA-binding domain"/>
    <property type="match status" value="1"/>
</dbReference>
<protein>
    <submittedName>
        <fullName evidence="4">DNA-binding response regulator</fullName>
    </submittedName>
</protein>
<dbReference type="InterPro" id="IPR001789">
    <property type="entry name" value="Sig_transdc_resp-reg_receiver"/>
</dbReference>
<dbReference type="PROSITE" id="PS50110">
    <property type="entry name" value="RESPONSE_REGULATORY"/>
    <property type="match status" value="1"/>
</dbReference>
<dbReference type="SMART" id="SM00448">
    <property type="entry name" value="REC"/>
    <property type="match status" value="1"/>
</dbReference>
<sequence length="243" mass="27590">MIRAIIIDDEVKGSTLLHHKLKDFAEDLIVEHIFNDPLIALREITALQPDVVFLDVEMPVMNGFQLLENIGQFEFEVIFVTAYQVYTLEALRANALDFLLKPVDPEELSCAVHKLKIKILTKRKLAATTTRSGTNHMKISLPTIEGIYFVKKSDIIKVEAMSNYSVFYQVNGTKIIVSKTLKEYEPLLEMDSFIRVNRSVIVNLDYVLRYKKGDGGTLELEDGSEIEVSSSKRSLVIERLTGH</sequence>
<feature type="domain" description="HTH LytTR-type" evidence="3">
    <location>
        <begin position="139"/>
        <end position="242"/>
    </location>
</feature>
<keyword evidence="4" id="KW-0238">DNA-binding</keyword>
<organism evidence="4 5">
    <name type="scientific">Sphingobacterium athyrii</name>
    <dbReference type="NCBI Taxonomy" id="2152717"/>
    <lineage>
        <taxon>Bacteria</taxon>
        <taxon>Pseudomonadati</taxon>
        <taxon>Bacteroidota</taxon>
        <taxon>Sphingobacteriia</taxon>
        <taxon>Sphingobacteriales</taxon>
        <taxon>Sphingobacteriaceae</taxon>
        <taxon>Sphingobacterium</taxon>
    </lineage>
</organism>
<dbReference type="InterPro" id="IPR007492">
    <property type="entry name" value="LytTR_DNA-bd_dom"/>
</dbReference>
<dbReference type="Gene3D" id="3.40.50.2300">
    <property type="match status" value="1"/>
</dbReference>
<dbReference type="SMART" id="SM00850">
    <property type="entry name" value="LytTR"/>
    <property type="match status" value="1"/>
</dbReference>
<dbReference type="PANTHER" id="PTHR37299">
    <property type="entry name" value="TRANSCRIPTIONAL REGULATOR-RELATED"/>
    <property type="match status" value="1"/>
</dbReference>
<accession>A0A363NTQ3</accession>
<comment type="caution">
    <text evidence="4">The sequence shown here is derived from an EMBL/GenBank/DDBJ whole genome shotgun (WGS) entry which is preliminary data.</text>
</comment>
<dbReference type="AlphaFoldDB" id="A0A363NTQ3"/>
<dbReference type="PROSITE" id="PS50930">
    <property type="entry name" value="HTH_LYTTR"/>
    <property type="match status" value="1"/>
</dbReference>
<dbReference type="Pfam" id="PF04397">
    <property type="entry name" value="LytTR"/>
    <property type="match status" value="1"/>
</dbReference>
<name>A0A363NTQ3_9SPHI</name>
<dbReference type="GO" id="GO:0003677">
    <property type="term" value="F:DNA binding"/>
    <property type="evidence" value="ECO:0007669"/>
    <property type="project" value="UniProtKB-KW"/>
</dbReference>
<dbReference type="RefSeq" id="WP_108634133.1">
    <property type="nucleotide sequence ID" value="NZ_QCXX01000003.1"/>
</dbReference>
<feature type="domain" description="Response regulatory" evidence="2">
    <location>
        <begin position="3"/>
        <end position="116"/>
    </location>
</feature>
<dbReference type="Pfam" id="PF00072">
    <property type="entry name" value="Response_reg"/>
    <property type="match status" value="1"/>
</dbReference>
<evidence type="ECO:0000313" key="5">
    <source>
        <dbReference type="Proteomes" id="UP000250831"/>
    </source>
</evidence>
<keyword evidence="5" id="KW-1185">Reference proteome</keyword>
<dbReference type="PANTHER" id="PTHR37299:SF1">
    <property type="entry name" value="STAGE 0 SPORULATION PROTEIN A HOMOLOG"/>
    <property type="match status" value="1"/>
</dbReference>
<dbReference type="InterPro" id="IPR011006">
    <property type="entry name" value="CheY-like_superfamily"/>
</dbReference>
<keyword evidence="1" id="KW-0597">Phosphoprotein</keyword>
<evidence type="ECO:0000313" key="4">
    <source>
        <dbReference type="EMBL" id="PUV24205.1"/>
    </source>
</evidence>
<dbReference type="InterPro" id="IPR046947">
    <property type="entry name" value="LytR-like"/>
</dbReference>